<evidence type="ECO:0000313" key="8">
    <source>
        <dbReference type="Proteomes" id="UP000279275"/>
    </source>
</evidence>
<keyword evidence="8" id="KW-1185">Reference proteome</keyword>
<accession>A0A3M2L365</accession>
<comment type="similarity">
    <text evidence="2 6">Belongs to the UPF0677 family.</text>
</comment>
<gene>
    <name evidence="7" type="ORF">EBN03_14115</name>
</gene>
<evidence type="ECO:0000256" key="5">
    <source>
        <dbReference type="ARBA" id="ARBA00022691"/>
    </source>
</evidence>
<dbReference type="SUPFAM" id="SSF53335">
    <property type="entry name" value="S-adenosyl-L-methionine-dependent methyltransferases"/>
    <property type="match status" value="1"/>
</dbReference>
<dbReference type="InterPro" id="IPR029063">
    <property type="entry name" value="SAM-dependent_MTases_sf"/>
</dbReference>
<dbReference type="OrthoDB" id="9806164at2"/>
<dbReference type="PANTHER" id="PTHR43619">
    <property type="entry name" value="S-ADENOSYL-L-METHIONINE-DEPENDENT METHYLTRANSFERASE YKTD-RELATED"/>
    <property type="match status" value="1"/>
</dbReference>
<dbReference type="Proteomes" id="UP000279275">
    <property type="component" value="Unassembled WGS sequence"/>
</dbReference>
<dbReference type="Pfam" id="PF04072">
    <property type="entry name" value="LCM"/>
    <property type="match status" value="1"/>
</dbReference>
<evidence type="ECO:0000256" key="6">
    <source>
        <dbReference type="RuleBase" id="RU362030"/>
    </source>
</evidence>
<dbReference type="NCBIfam" id="TIGR00027">
    <property type="entry name" value="mthyl_TIGR00027"/>
    <property type="match status" value="1"/>
</dbReference>
<organism evidence="7 8">
    <name type="scientific">Nocardia stercoris</name>
    <dbReference type="NCBI Taxonomy" id="2483361"/>
    <lineage>
        <taxon>Bacteria</taxon>
        <taxon>Bacillati</taxon>
        <taxon>Actinomycetota</taxon>
        <taxon>Actinomycetes</taxon>
        <taxon>Mycobacteriales</taxon>
        <taxon>Nocardiaceae</taxon>
        <taxon>Nocardia</taxon>
    </lineage>
</organism>
<sequence length="286" mass="31595">MANSAGPVSNVSDTAHWVAAYRAIESARTDALFHDPLAERLAGETGKAIVANEPRNSLAGWNLVTRTRVIDDLIIETLTEGCDLVINMAAGLDARPYRLDLRADLRWIEADLPDLIAEKNLLLENETPRCVLTRAAVDLADPKARDQFLDQALEGAKKALVLTEGLVYYLSEDEVSGLAAALARPEINWWIMDVNNKPVVDRFNRVNKKLLENSPWKFGPLEPLRFFADAGWTADGVVGLFRTAARFRRLPPLLWSLAVAPVGPRMPMGAKRIPWCAAVRLTYTGA</sequence>
<comment type="caution">
    <text evidence="7">The sequence shown here is derived from an EMBL/GenBank/DDBJ whole genome shotgun (WGS) entry which is preliminary data.</text>
</comment>
<evidence type="ECO:0000256" key="1">
    <source>
        <dbReference type="ARBA" id="ARBA00003907"/>
    </source>
</evidence>
<dbReference type="GO" id="GO:0008168">
    <property type="term" value="F:methyltransferase activity"/>
    <property type="evidence" value="ECO:0007669"/>
    <property type="project" value="UniProtKB-UniRule"/>
</dbReference>
<dbReference type="AlphaFoldDB" id="A0A3M2L365"/>
<dbReference type="InterPro" id="IPR011610">
    <property type="entry name" value="SAM_mthyl_Trfase_ML2640-like"/>
</dbReference>
<keyword evidence="5 6" id="KW-0949">S-adenosyl-L-methionine</keyword>
<proteinExistence type="inferred from homology"/>
<protein>
    <recommendedName>
        <fullName evidence="6">S-adenosyl-L-methionine-dependent methyltransferase</fullName>
        <ecNumber evidence="6">2.1.1.-</ecNumber>
    </recommendedName>
</protein>
<dbReference type="EMBL" id="RFFH01000005">
    <property type="protein sequence ID" value="RMI32142.1"/>
    <property type="molecule type" value="Genomic_DNA"/>
</dbReference>
<comment type="function">
    <text evidence="1 6">Exhibits S-adenosyl-L-methionine-dependent methyltransferase activity.</text>
</comment>
<evidence type="ECO:0000256" key="4">
    <source>
        <dbReference type="ARBA" id="ARBA00022679"/>
    </source>
</evidence>
<dbReference type="RefSeq" id="WP_122188483.1">
    <property type="nucleotide sequence ID" value="NZ_RFFH01000005.1"/>
</dbReference>
<evidence type="ECO:0000313" key="7">
    <source>
        <dbReference type="EMBL" id="RMI32142.1"/>
    </source>
</evidence>
<dbReference type="Gene3D" id="3.40.50.150">
    <property type="entry name" value="Vaccinia Virus protein VP39"/>
    <property type="match status" value="1"/>
</dbReference>
<dbReference type="GO" id="GO:0032259">
    <property type="term" value="P:methylation"/>
    <property type="evidence" value="ECO:0007669"/>
    <property type="project" value="UniProtKB-KW"/>
</dbReference>
<evidence type="ECO:0000256" key="2">
    <source>
        <dbReference type="ARBA" id="ARBA00008138"/>
    </source>
</evidence>
<keyword evidence="3 6" id="KW-0489">Methyltransferase</keyword>
<dbReference type="PANTHER" id="PTHR43619:SF2">
    <property type="entry name" value="S-ADENOSYL-L-METHIONINE-DEPENDENT METHYLTRANSFERASES SUPERFAMILY PROTEIN"/>
    <property type="match status" value="1"/>
</dbReference>
<evidence type="ECO:0000256" key="3">
    <source>
        <dbReference type="ARBA" id="ARBA00022603"/>
    </source>
</evidence>
<reference evidence="7 8" key="1">
    <citation type="submission" date="2018-10" db="EMBL/GenBank/DDBJ databases">
        <title>Isolation from cow dung.</title>
        <authorList>
            <person name="Ling L."/>
        </authorList>
    </citation>
    <scope>NUCLEOTIDE SEQUENCE [LARGE SCALE GENOMIC DNA]</scope>
    <source>
        <strain evidence="7 8">NEAU-LL90</strain>
    </source>
</reference>
<dbReference type="EC" id="2.1.1.-" evidence="6"/>
<keyword evidence="4 7" id="KW-0808">Transferase</keyword>
<dbReference type="InterPro" id="IPR007213">
    <property type="entry name" value="Ppm1/Ppm2/Tcmp"/>
</dbReference>
<name>A0A3M2L365_9NOCA</name>